<gene>
    <name evidence="10" type="ORF">TCNE_LOCUS11539</name>
</gene>
<dbReference type="GO" id="GO:0008270">
    <property type="term" value="F:zinc ion binding"/>
    <property type="evidence" value="ECO:0007669"/>
    <property type="project" value="UniProtKB-KW"/>
</dbReference>
<keyword evidence="6" id="KW-0539">Nucleus</keyword>
<dbReference type="PROSITE" id="PS00028">
    <property type="entry name" value="ZINC_FINGER_C2H2_1"/>
    <property type="match status" value="3"/>
</dbReference>
<evidence type="ECO:0000256" key="4">
    <source>
        <dbReference type="ARBA" id="ARBA00022771"/>
    </source>
</evidence>
<reference evidence="12" key="1">
    <citation type="submission" date="2016-06" db="UniProtKB">
        <authorList>
            <consortium name="WormBaseParasite"/>
        </authorList>
    </citation>
    <scope>IDENTIFICATION</scope>
</reference>
<evidence type="ECO:0000313" key="11">
    <source>
        <dbReference type="Proteomes" id="UP000050794"/>
    </source>
</evidence>
<feature type="region of interest" description="Disordered" evidence="8">
    <location>
        <begin position="616"/>
        <end position="661"/>
    </location>
</feature>
<evidence type="ECO:0000256" key="1">
    <source>
        <dbReference type="ARBA" id="ARBA00004123"/>
    </source>
</evidence>
<evidence type="ECO:0000256" key="3">
    <source>
        <dbReference type="ARBA" id="ARBA00022737"/>
    </source>
</evidence>
<evidence type="ECO:0000313" key="10">
    <source>
        <dbReference type="EMBL" id="VDM42860.1"/>
    </source>
</evidence>
<dbReference type="EMBL" id="UYWY01020896">
    <property type="protein sequence ID" value="VDM42860.1"/>
    <property type="molecule type" value="Genomic_DNA"/>
</dbReference>
<dbReference type="PANTHER" id="PTHR24406">
    <property type="entry name" value="TRANSCRIPTIONAL REPRESSOR CTCFL-RELATED"/>
    <property type="match status" value="1"/>
</dbReference>
<dbReference type="Proteomes" id="UP000050794">
    <property type="component" value="Unassembled WGS sequence"/>
</dbReference>
<evidence type="ECO:0000256" key="5">
    <source>
        <dbReference type="ARBA" id="ARBA00022833"/>
    </source>
</evidence>
<keyword evidence="2" id="KW-0479">Metal-binding</keyword>
<evidence type="ECO:0000256" key="7">
    <source>
        <dbReference type="PROSITE-ProRule" id="PRU00042"/>
    </source>
</evidence>
<keyword evidence="3" id="KW-0677">Repeat</keyword>
<comment type="subcellular location">
    <subcellularLocation>
        <location evidence="1">Nucleus</location>
    </subcellularLocation>
</comment>
<protein>
    <submittedName>
        <fullName evidence="12">C2H2-type domain-containing protein</fullName>
    </submittedName>
</protein>
<sequence length="661" mass="73195">MILSVNDVLGWLKFLVEDAAEEGHYGDIDDDIGEGVVVRGGVMMRLLPDDDHAHTLPQPEPPVQFPRHITVEAPPLPFDGAEPYVENPLPDGFTVYEARIVLMNCIHYVIRHLDPYGIADEVESYPCRFCPDRIFLTAFGLERHTKMAHPDRLGEALFDIHKIQEEWKRREKERTRQRERAALAKLRQEALTHVIARGRDSYIYDGDVDDAASIHGGANSLRSFEPCRICGIYVNAQHPSAMINHIRAHTKNDELRSHMLAEFGEQFVERVTCRECHLVFSDEPKLFAHIQLMHSRRRKYVCKWCGHVCLSMADLNIHKADVHGMPVTRSREELRRRSVQVNAAKKTAAAERTNVIPLGMKSTIRPSTLLGADALGSSTNGKLTPVMEDTPCRTSCDICGLVMVKPSLLIRHMLRVHNRQSFSATVQVRGMPDIKAEVDKGRVTWWCCDSAFFDRYQFMYHRRSCHQPKYNLSNSHAETVVIEGQLSAPATSEASQQSVSGTDQSVLHLVEGEQSAARSGDIFVLLVADPDAEGGGKNDSAWGEVSADGELPAGMQQIALTAEQYEQLRMQIDGDLNNMQVVFMDDEEDTTAGTSLGNSVVPHSGGAFIPIDSLVSSVNGPDGGGVPTDTDAGSQASAHQQAPSLLSVVKPESQTLLPPCD</sequence>
<dbReference type="InterPro" id="IPR036236">
    <property type="entry name" value="Znf_C2H2_sf"/>
</dbReference>
<proteinExistence type="predicted"/>
<accession>A0A183USR9</accession>
<name>A0A183USR9_TOXCA</name>
<keyword evidence="11" id="KW-1185">Reference proteome</keyword>
<organism evidence="11 12">
    <name type="scientific">Toxocara canis</name>
    <name type="common">Canine roundworm</name>
    <dbReference type="NCBI Taxonomy" id="6265"/>
    <lineage>
        <taxon>Eukaryota</taxon>
        <taxon>Metazoa</taxon>
        <taxon>Ecdysozoa</taxon>
        <taxon>Nematoda</taxon>
        <taxon>Chromadorea</taxon>
        <taxon>Rhabditida</taxon>
        <taxon>Spirurina</taxon>
        <taxon>Ascaridomorpha</taxon>
        <taxon>Ascaridoidea</taxon>
        <taxon>Toxocaridae</taxon>
        <taxon>Toxocara</taxon>
    </lineage>
</organism>
<dbReference type="AlphaFoldDB" id="A0A183USR9"/>
<dbReference type="Gene3D" id="3.30.160.60">
    <property type="entry name" value="Classic Zinc Finger"/>
    <property type="match status" value="1"/>
</dbReference>
<dbReference type="InterPro" id="IPR050888">
    <property type="entry name" value="ZnF_C2H2-type_TF"/>
</dbReference>
<reference evidence="10 11" key="2">
    <citation type="submission" date="2018-11" db="EMBL/GenBank/DDBJ databases">
        <authorList>
            <consortium name="Pathogen Informatics"/>
        </authorList>
    </citation>
    <scope>NUCLEOTIDE SEQUENCE [LARGE SCALE GENOMIC DNA]</scope>
</reference>
<evidence type="ECO:0000256" key="2">
    <source>
        <dbReference type="ARBA" id="ARBA00022723"/>
    </source>
</evidence>
<dbReference type="InterPro" id="IPR013087">
    <property type="entry name" value="Znf_C2H2_type"/>
</dbReference>
<evidence type="ECO:0000256" key="6">
    <source>
        <dbReference type="ARBA" id="ARBA00023242"/>
    </source>
</evidence>
<keyword evidence="5" id="KW-0862">Zinc</keyword>
<dbReference type="PROSITE" id="PS50157">
    <property type="entry name" value="ZINC_FINGER_C2H2_2"/>
    <property type="match status" value="1"/>
</dbReference>
<feature type="compositionally biased region" description="Polar residues" evidence="8">
    <location>
        <begin position="634"/>
        <end position="644"/>
    </location>
</feature>
<evidence type="ECO:0000259" key="9">
    <source>
        <dbReference type="PROSITE" id="PS50157"/>
    </source>
</evidence>
<dbReference type="GO" id="GO:0005634">
    <property type="term" value="C:nucleus"/>
    <property type="evidence" value="ECO:0007669"/>
    <property type="project" value="UniProtKB-SubCell"/>
</dbReference>
<dbReference type="WBParaSite" id="TCNE_0001153901-mRNA-1">
    <property type="protein sequence ID" value="TCNE_0001153901-mRNA-1"/>
    <property type="gene ID" value="TCNE_0001153901"/>
</dbReference>
<dbReference type="SUPFAM" id="SSF57667">
    <property type="entry name" value="beta-beta-alpha zinc fingers"/>
    <property type="match status" value="1"/>
</dbReference>
<evidence type="ECO:0000313" key="12">
    <source>
        <dbReference type="WBParaSite" id="TCNE_0001153901-mRNA-1"/>
    </source>
</evidence>
<dbReference type="SMART" id="SM00355">
    <property type="entry name" value="ZnF_C2H2"/>
    <property type="match status" value="5"/>
</dbReference>
<feature type="compositionally biased region" description="Polar residues" evidence="8">
    <location>
        <begin position="652"/>
        <end position="661"/>
    </location>
</feature>
<keyword evidence="4 7" id="KW-0863">Zinc-finger</keyword>
<feature type="domain" description="C2H2-type" evidence="9">
    <location>
        <begin position="271"/>
        <end position="299"/>
    </location>
</feature>
<evidence type="ECO:0000256" key="8">
    <source>
        <dbReference type="SAM" id="MobiDB-lite"/>
    </source>
</evidence>